<dbReference type="GO" id="GO:0009253">
    <property type="term" value="P:peptidoglycan catabolic process"/>
    <property type="evidence" value="ECO:0007669"/>
    <property type="project" value="InterPro"/>
</dbReference>
<dbReference type="Gene3D" id="3.40.630.40">
    <property type="entry name" value="Zn-dependent exopeptidases"/>
    <property type="match status" value="1"/>
</dbReference>
<dbReference type="PANTHER" id="PTHR30404:SF0">
    <property type="entry name" value="N-ACETYLMURAMOYL-L-ALANINE AMIDASE AMIC"/>
    <property type="match status" value="1"/>
</dbReference>
<dbReference type="SUPFAM" id="SSF53187">
    <property type="entry name" value="Zn-dependent exopeptidases"/>
    <property type="match status" value="1"/>
</dbReference>
<dbReference type="CDD" id="cd02696">
    <property type="entry name" value="MurNAc-LAA"/>
    <property type="match status" value="1"/>
</dbReference>
<feature type="domain" description="MurNAc-LAA" evidence="2">
    <location>
        <begin position="117"/>
        <end position="230"/>
    </location>
</feature>
<evidence type="ECO:0000313" key="4">
    <source>
        <dbReference type="Proteomes" id="UP001199424"/>
    </source>
</evidence>
<proteinExistence type="predicted"/>
<accession>A0AAE3AGA7</accession>
<name>A0AAE3AGA7_9FIRM</name>
<dbReference type="GO" id="GO:0008745">
    <property type="term" value="F:N-acetylmuramoyl-L-alanine amidase activity"/>
    <property type="evidence" value="ECO:0007669"/>
    <property type="project" value="UniProtKB-EC"/>
</dbReference>
<dbReference type="InterPro" id="IPR050695">
    <property type="entry name" value="N-acetylmuramoyl_amidase_3"/>
</dbReference>
<organism evidence="3 4">
    <name type="scientific">Hominenteromicrobium mulieris</name>
    <dbReference type="NCBI Taxonomy" id="2885357"/>
    <lineage>
        <taxon>Bacteria</taxon>
        <taxon>Bacillati</taxon>
        <taxon>Bacillota</taxon>
        <taxon>Clostridia</taxon>
        <taxon>Eubacteriales</taxon>
        <taxon>Oscillospiraceae</taxon>
        <taxon>Hominenteromicrobium</taxon>
    </lineage>
</organism>
<sequence length="236" mass="25720">MSFKIAYIPVVFFLGALTFFVCSVLGAVHAVSVAAAQTENRPVIVLDAGHGGEDGGAVGVNGVEEKTVNLAIALFVREKLEAAGYPVKMIREVDTAVGDTTLSTLNERKRSDILYRTQIVNETENCIFVSIHQNFFEQSQYSGAQMFYSANNARSADLAETIRRAVIEQVQPDNTRACKQAESRVYILSHVDVPAVFAECGFLSNPEEAEKLCDENYQKKLAAAIADGIIAFCKAE</sequence>
<evidence type="ECO:0000259" key="2">
    <source>
        <dbReference type="SMART" id="SM00646"/>
    </source>
</evidence>
<evidence type="ECO:0000313" key="3">
    <source>
        <dbReference type="EMBL" id="MCC2135682.1"/>
    </source>
</evidence>
<dbReference type="EC" id="3.5.1.28" evidence="3"/>
<keyword evidence="4" id="KW-1185">Reference proteome</keyword>
<dbReference type="Proteomes" id="UP001199424">
    <property type="component" value="Unassembled WGS sequence"/>
</dbReference>
<dbReference type="GO" id="GO:0030288">
    <property type="term" value="C:outer membrane-bounded periplasmic space"/>
    <property type="evidence" value="ECO:0007669"/>
    <property type="project" value="TreeGrafter"/>
</dbReference>
<dbReference type="EMBL" id="JAJEQC010000001">
    <property type="protein sequence ID" value="MCC2135682.1"/>
    <property type="molecule type" value="Genomic_DNA"/>
</dbReference>
<dbReference type="AlphaFoldDB" id="A0AAE3AGA7"/>
<gene>
    <name evidence="3" type="ORF">LKD31_01450</name>
</gene>
<protein>
    <submittedName>
        <fullName evidence="3">N-acetylmuramoyl-L-alanine amidase</fullName>
        <ecNumber evidence="3">3.5.1.28</ecNumber>
    </submittedName>
</protein>
<dbReference type="RefSeq" id="WP_308448310.1">
    <property type="nucleotide sequence ID" value="NZ_JAJEQC010000001.1"/>
</dbReference>
<dbReference type="InterPro" id="IPR002508">
    <property type="entry name" value="MurNAc-LAA_cat"/>
</dbReference>
<dbReference type="Pfam" id="PF01520">
    <property type="entry name" value="Amidase_3"/>
    <property type="match status" value="1"/>
</dbReference>
<dbReference type="PANTHER" id="PTHR30404">
    <property type="entry name" value="N-ACETYLMURAMOYL-L-ALANINE AMIDASE"/>
    <property type="match status" value="1"/>
</dbReference>
<reference evidence="3" key="1">
    <citation type="submission" date="2021-10" db="EMBL/GenBank/DDBJ databases">
        <title>Anaerobic single-cell dispensing facilitates the cultivation of human gut bacteria.</title>
        <authorList>
            <person name="Afrizal A."/>
        </authorList>
    </citation>
    <scope>NUCLEOTIDE SEQUENCE</scope>
    <source>
        <strain evidence="3">CLA-AA-H250</strain>
    </source>
</reference>
<evidence type="ECO:0000256" key="1">
    <source>
        <dbReference type="ARBA" id="ARBA00022801"/>
    </source>
</evidence>
<dbReference type="SMART" id="SM00646">
    <property type="entry name" value="Ami_3"/>
    <property type="match status" value="1"/>
</dbReference>
<comment type="caution">
    <text evidence="3">The sequence shown here is derived from an EMBL/GenBank/DDBJ whole genome shotgun (WGS) entry which is preliminary data.</text>
</comment>
<keyword evidence="1 3" id="KW-0378">Hydrolase</keyword>